<dbReference type="Gene3D" id="3.30.200.20">
    <property type="entry name" value="Phosphorylase Kinase, domain 1"/>
    <property type="match status" value="1"/>
</dbReference>
<feature type="compositionally biased region" description="Pro residues" evidence="6">
    <location>
        <begin position="266"/>
        <end position="293"/>
    </location>
</feature>
<feature type="domain" description="Protein kinase" evidence="8">
    <location>
        <begin position="10"/>
        <end position="262"/>
    </location>
</feature>
<evidence type="ECO:0000313" key="10">
    <source>
        <dbReference type="Proteomes" id="UP001596380"/>
    </source>
</evidence>
<keyword evidence="2 5" id="KW-0547">Nucleotide-binding</keyword>
<feature type="transmembrane region" description="Helical" evidence="7">
    <location>
        <begin position="336"/>
        <end position="364"/>
    </location>
</feature>
<evidence type="ECO:0000256" key="7">
    <source>
        <dbReference type="SAM" id="Phobius"/>
    </source>
</evidence>
<evidence type="ECO:0000256" key="2">
    <source>
        <dbReference type="ARBA" id="ARBA00022741"/>
    </source>
</evidence>
<evidence type="ECO:0000256" key="3">
    <source>
        <dbReference type="ARBA" id="ARBA00022777"/>
    </source>
</evidence>
<feature type="compositionally biased region" description="Basic and acidic residues" evidence="6">
    <location>
        <begin position="303"/>
        <end position="316"/>
    </location>
</feature>
<keyword evidence="1 9" id="KW-0808">Transferase</keyword>
<dbReference type="PANTHER" id="PTHR43289">
    <property type="entry name" value="MITOGEN-ACTIVATED PROTEIN KINASE KINASE KINASE 20-RELATED"/>
    <property type="match status" value="1"/>
</dbReference>
<dbReference type="PROSITE" id="PS00108">
    <property type="entry name" value="PROTEIN_KINASE_ST"/>
    <property type="match status" value="1"/>
</dbReference>
<evidence type="ECO:0000256" key="5">
    <source>
        <dbReference type="PROSITE-ProRule" id="PRU10141"/>
    </source>
</evidence>
<dbReference type="Proteomes" id="UP001596380">
    <property type="component" value="Unassembled WGS sequence"/>
</dbReference>
<feature type="region of interest" description="Disordered" evidence="6">
    <location>
        <begin position="260"/>
        <end position="327"/>
    </location>
</feature>
<evidence type="ECO:0000256" key="6">
    <source>
        <dbReference type="SAM" id="MobiDB-lite"/>
    </source>
</evidence>
<evidence type="ECO:0000256" key="1">
    <source>
        <dbReference type="ARBA" id="ARBA00022679"/>
    </source>
</evidence>
<feature type="binding site" evidence="5">
    <location>
        <position position="38"/>
    </location>
    <ligand>
        <name>ATP</name>
        <dbReference type="ChEBI" id="CHEBI:30616"/>
    </ligand>
</feature>
<keyword evidence="7" id="KW-0812">Transmembrane</keyword>
<dbReference type="Gene3D" id="1.10.510.10">
    <property type="entry name" value="Transferase(Phosphotransferase) domain 1"/>
    <property type="match status" value="1"/>
</dbReference>
<evidence type="ECO:0000313" key="9">
    <source>
        <dbReference type="EMBL" id="MFC6878771.1"/>
    </source>
</evidence>
<proteinExistence type="predicted"/>
<dbReference type="EC" id="2.7.11.1" evidence="9"/>
<organism evidence="9 10">
    <name type="scientific">Actinomadura yumaensis</name>
    <dbReference type="NCBI Taxonomy" id="111807"/>
    <lineage>
        <taxon>Bacteria</taxon>
        <taxon>Bacillati</taxon>
        <taxon>Actinomycetota</taxon>
        <taxon>Actinomycetes</taxon>
        <taxon>Streptosporangiales</taxon>
        <taxon>Thermomonosporaceae</taxon>
        <taxon>Actinomadura</taxon>
    </lineage>
</organism>
<dbReference type="InterPro" id="IPR011009">
    <property type="entry name" value="Kinase-like_dom_sf"/>
</dbReference>
<dbReference type="RefSeq" id="WP_160819698.1">
    <property type="nucleotide sequence ID" value="NZ_JBHSXS010000001.1"/>
</dbReference>
<dbReference type="SUPFAM" id="SSF56112">
    <property type="entry name" value="Protein kinase-like (PK-like)"/>
    <property type="match status" value="1"/>
</dbReference>
<protein>
    <submittedName>
        <fullName evidence="9">Serine/threonine-protein kinase</fullName>
        <ecNumber evidence="9">2.7.11.1</ecNumber>
    </submittedName>
</protein>
<dbReference type="EMBL" id="JBHSXS010000001">
    <property type="protein sequence ID" value="MFC6878771.1"/>
    <property type="molecule type" value="Genomic_DNA"/>
</dbReference>
<dbReference type="PANTHER" id="PTHR43289:SF34">
    <property type="entry name" value="SERINE_THREONINE-PROTEIN KINASE YBDM-RELATED"/>
    <property type="match status" value="1"/>
</dbReference>
<keyword evidence="3 9" id="KW-0418">Kinase</keyword>
<feature type="transmembrane region" description="Helical" evidence="7">
    <location>
        <begin position="461"/>
        <end position="484"/>
    </location>
</feature>
<evidence type="ECO:0000256" key="4">
    <source>
        <dbReference type="ARBA" id="ARBA00022840"/>
    </source>
</evidence>
<dbReference type="InterPro" id="IPR000719">
    <property type="entry name" value="Prot_kinase_dom"/>
</dbReference>
<feature type="transmembrane region" description="Helical" evidence="7">
    <location>
        <begin position="385"/>
        <end position="412"/>
    </location>
</feature>
<dbReference type="PROSITE" id="PS50011">
    <property type="entry name" value="PROTEIN_KINASE_DOM"/>
    <property type="match status" value="1"/>
</dbReference>
<dbReference type="GO" id="GO:0004674">
    <property type="term" value="F:protein serine/threonine kinase activity"/>
    <property type="evidence" value="ECO:0007669"/>
    <property type="project" value="UniProtKB-EC"/>
</dbReference>
<evidence type="ECO:0000259" key="8">
    <source>
        <dbReference type="PROSITE" id="PS50011"/>
    </source>
</evidence>
<gene>
    <name evidence="9" type="ORF">ACFQKB_03210</name>
</gene>
<dbReference type="InterPro" id="IPR017441">
    <property type="entry name" value="Protein_kinase_ATP_BS"/>
</dbReference>
<sequence>MRVEERIGPYRVLEELGVGGMGEVSLALDTQGRTVAVKVLHPAVARDEVARKRLEREVSTMRRVRSPNVAEVLDADFTARRPYIVTRYVQGRSLDEVVRDRGALRGAGLARVARGLARSLAAIHSADVVHRDLKPANVILVDDRSPVVIDFGLAHAVDATRLTLTGTAIGTPGYIAPEILDGGRATPAADIFSWAATVVFTATGRSPYGSGPPEAVFSRIFRGRHNLNGVPRELLPAVRAALARDTDKRPTSLELLEILRTLPSRSPAPPRPPASPRPPVPPRAPAQEPPPAAPAVEAEPEPQPERPAPDPPEHPQETPPSPETLGPSVVRSGLRLLLAVLPALFLLVPVPALAACLCYFLATYARDAWNRMRARMAGAKGRRAARLLAGFAALVAMPLEVTVRLGFLAAAVAAGHLAVFALARTALSTERAAVLAIGVLAAFALTLRSRYTAGAHRLRRIAVPAVAVTLLVVAATTGHGPTWWPFPGGPHIP</sequence>
<feature type="transmembrane region" description="Helical" evidence="7">
    <location>
        <begin position="432"/>
        <end position="449"/>
    </location>
</feature>
<dbReference type="SMART" id="SM00220">
    <property type="entry name" value="S_TKc"/>
    <property type="match status" value="1"/>
</dbReference>
<accession>A0ABW2CD50</accession>
<keyword evidence="7" id="KW-1133">Transmembrane helix</keyword>
<comment type="caution">
    <text evidence="9">The sequence shown here is derived from an EMBL/GenBank/DDBJ whole genome shotgun (WGS) entry which is preliminary data.</text>
</comment>
<keyword evidence="4 5" id="KW-0067">ATP-binding</keyword>
<keyword evidence="10" id="KW-1185">Reference proteome</keyword>
<dbReference type="PROSITE" id="PS00107">
    <property type="entry name" value="PROTEIN_KINASE_ATP"/>
    <property type="match status" value="1"/>
</dbReference>
<name>A0ABW2CD50_9ACTN</name>
<dbReference type="Pfam" id="PF00069">
    <property type="entry name" value="Pkinase"/>
    <property type="match status" value="1"/>
</dbReference>
<dbReference type="CDD" id="cd14014">
    <property type="entry name" value="STKc_PknB_like"/>
    <property type="match status" value="1"/>
</dbReference>
<reference evidence="10" key="1">
    <citation type="journal article" date="2019" name="Int. J. Syst. Evol. Microbiol.">
        <title>The Global Catalogue of Microorganisms (GCM) 10K type strain sequencing project: providing services to taxonomists for standard genome sequencing and annotation.</title>
        <authorList>
            <consortium name="The Broad Institute Genomics Platform"/>
            <consortium name="The Broad Institute Genome Sequencing Center for Infectious Disease"/>
            <person name="Wu L."/>
            <person name="Ma J."/>
        </authorList>
    </citation>
    <scope>NUCLEOTIDE SEQUENCE [LARGE SCALE GENOMIC DNA]</scope>
    <source>
        <strain evidence="10">JCM 3369</strain>
    </source>
</reference>
<dbReference type="InterPro" id="IPR008271">
    <property type="entry name" value="Ser/Thr_kinase_AS"/>
</dbReference>
<keyword evidence="7" id="KW-0472">Membrane</keyword>